<sequence length="105" mass="11233">MAMCEAAIEVAASHSSLASPPFKPPLRFNPATLLRHTTQPTTSAAAGAPSVDWLISFLSSLIPYGGRPKKPSPPTAVAALRRTAEKETERQLVGCTVPLFWPYMA</sequence>
<gene>
    <name evidence="1" type="ORF">E2562_028005</name>
</gene>
<dbReference type="EMBL" id="SPHZ02000008">
    <property type="protein sequence ID" value="KAF0903591.1"/>
    <property type="molecule type" value="Genomic_DNA"/>
</dbReference>
<evidence type="ECO:0000313" key="2">
    <source>
        <dbReference type="Proteomes" id="UP000479710"/>
    </source>
</evidence>
<keyword evidence="2" id="KW-1185">Reference proteome</keyword>
<name>A0A6G1CU28_9ORYZ</name>
<accession>A0A6G1CU28</accession>
<dbReference type="AlphaFoldDB" id="A0A6G1CU28"/>
<dbReference type="Proteomes" id="UP000479710">
    <property type="component" value="Unassembled WGS sequence"/>
</dbReference>
<organism evidence="1 2">
    <name type="scientific">Oryza meyeriana var. granulata</name>
    <dbReference type="NCBI Taxonomy" id="110450"/>
    <lineage>
        <taxon>Eukaryota</taxon>
        <taxon>Viridiplantae</taxon>
        <taxon>Streptophyta</taxon>
        <taxon>Embryophyta</taxon>
        <taxon>Tracheophyta</taxon>
        <taxon>Spermatophyta</taxon>
        <taxon>Magnoliopsida</taxon>
        <taxon>Liliopsida</taxon>
        <taxon>Poales</taxon>
        <taxon>Poaceae</taxon>
        <taxon>BOP clade</taxon>
        <taxon>Oryzoideae</taxon>
        <taxon>Oryzeae</taxon>
        <taxon>Oryzinae</taxon>
        <taxon>Oryza</taxon>
        <taxon>Oryza meyeriana</taxon>
    </lineage>
</organism>
<proteinExistence type="predicted"/>
<protein>
    <submittedName>
        <fullName evidence="1">Uncharacterized protein</fullName>
    </submittedName>
</protein>
<reference evidence="1 2" key="1">
    <citation type="submission" date="2019-11" db="EMBL/GenBank/DDBJ databases">
        <title>Whole genome sequence of Oryza granulata.</title>
        <authorList>
            <person name="Li W."/>
        </authorList>
    </citation>
    <scope>NUCLEOTIDE SEQUENCE [LARGE SCALE GENOMIC DNA]</scope>
    <source>
        <strain evidence="2">cv. Menghai</strain>
        <tissue evidence="1">Leaf</tissue>
    </source>
</reference>
<comment type="caution">
    <text evidence="1">The sequence shown here is derived from an EMBL/GenBank/DDBJ whole genome shotgun (WGS) entry which is preliminary data.</text>
</comment>
<evidence type="ECO:0000313" key="1">
    <source>
        <dbReference type="EMBL" id="KAF0903591.1"/>
    </source>
</evidence>